<dbReference type="Proteomes" id="UP001175271">
    <property type="component" value="Unassembled WGS sequence"/>
</dbReference>
<proteinExistence type="predicted"/>
<accession>A0AA39HXV4</accession>
<comment type="caution">
    <text evidence="2">The sequence shown here is derived from an EMBL/GenBank/DDBJ whole genome shotgun (WGS) entry which is preliminary data.</text>
</comment>
<dbReference type="EMBL" id="JAUCMV010000003">
    <property type="protein sequence ID" value="KAK0414082.1"/>
    <property type="molecule type" value="Genomic_DNA"/>
</dbReference>
<feature type="compositionally biased region" description="Polar residues" evidence="1">
    <location>
        <begin position="43"/>
        <end position="58"/>
    </location>
</feature>
<sequence length="77" mass="8528">MEKRNPEVCDATQTSALERFLGTAMELQLPGVLGFLGAGMITEPTTTTENDRSFNLNRRTSERADGRPDSNERPCPK</sequence>
<keyword evidence="3" id="KW-1185">Reference proteome</keyword>
<evidence type="ECO:0000256" key="1">
    <source>
        <dbReference type="SAM" id="MobiDB-lite"/>
    </source>
</evidence>
<organism evidence="2 3">
    <name type="scientific">Steinernema hermaphroditum</name>
    <dbReference type="NCBI Taxonomy" id="289476"/>
    <lineage>
        <taxon>Eukaryota</taxon>
        <taxon>Metazoa</taxon>
        <taxon>Ecdysozoa</taxon>
        <taxon>Nematoda</taxon>
        <taxon>Chromadorea</taxon>
        <taxon>Rhabditida</taxon>
        <taxon>Tylenchina</taxon>
        <taxon>Panagrolaimomorpha</taxon>
        <taxon>Strongyloidoidea</taxon>
        <taxon>Steinernematidae</taxon>
        <taxon>Steinernema</taxon>
    </lineage>
</organism>
<feature type="compositionally biased region" description="Basic and acidic residues" evidence="1">
    <location>
        <begin position="59"/>
        <end position="77"/>
    </location>
</feature>
<reference evidence="2" key="1">
    <citation type="submission" date="2023-06" db="EMBL/GenBank/DDBJ databases">
        <title>Genomic analysis of the entomopathogenic nematode Steinernema hermaphroditum.</title>
        <authorList>
            <person name="Schwarz E.M."/>
            <person name="Heppert J.K."/>
            <person name="Baniya A."/>
            <person name="Schwartz H.T."/>
            <person name="Tan C.-H."/>
            <person name="Antoshechkin I."/>
            <person name="Sternberg P.W."/>
            <person name="Goodrich-Blair H."/>
            <person name="Dillman A.R."/>
        </authorList>
    </citation>
    <scope>NUCLEOTIDE SEQUENCE</scope>
    <source>
        <strain evidence="2">PS9179</strain>
        <tissue evidence="2">Whole animal</tissue>
    </source>
</reference>
<feature type="region of interest" description="Disordered" evidence="1">
    <location>
        <begin position="42"/>
        <end position="77"/>
    </location>
</feature>
<evidence type="ECO:0000313" key="3">
    <source>
        <dbReference type="Proteomes" id="UP001175271"/>
    </source>
</evidence>
<dbReference type="AlphaFoldDB" id="A0AA39HXV4"/>
<evidence type="ECO:0000313" key="2">
    <source>
        <dbReference type="EMBL" id="KAK0414082.1"/>
    </source>
</evidence>
<name>A0AA39HXV4_9BILA</name>
<gene>
    <name evidence="2" type="ORF">QR680_007138</name>
</gene>
<protein>
    <submittedName>
        <fullName evidence="2">Uncharacterized protein</fullName>
    </submittedName>
</protein>